<name>A0A9D5GYB9_PEA</name>
<reference evidence="3 4" key="1">
    <citation type="journal article" date="2022" name="Nat. Genet.">
        <title>Improved pea reference genome and pan-genome highlight genomic features and evolutionary characteristics.</title>
        <authorList>
            <person name="Yang T."/>
            <person name="Liu R."/>
            <person name="Luo Y."/>
            <person name="Hu S."/>
            <person name="Wang D."/>
            <person name="Wang C."/>
            <person name="Pandey M.K."/>
            <person name="Ge S."/>
            <person name="Xu Q."/>
            <person name="Li N."/>
            <person name="Li G."/>
            <person name="Huang Y."/>
            <person name="Saxena R.K."/>
            <person name="Ji Y."/>
            <person name="Li M."/>
            <person name="Yan X."/>
            <person name="He Y."/>
            <person name="Liu Y."/>
            <person name="Wang X."/>
            <person name="Xiang C."/>
            <person name="Varshney R.K."/>
            <person name="Ding H."/>
            <person name="Gao S."/>
            <person name="Zong X."/>
        </authorList>
    </citation>
    <scope>NUCLEOTIDE SEQUENCE [LARGE SCALE GENOMIC DNA]</scope>
    <source>
        <strain evidence="3 4">cv. Zhongwan 6</strain>
    </source>
</reference>
<feature type="domain" description="Retrovirus-related Pol polyprotein from transposon TNT 1-94-like beta-barrel" evidence="2">
    <location>
        <begin position="267"/>
        <end position="340"/>
    </location>
</feature>
<dbReference type="Pfam" id="PF22936">
    <property type="entry name" value="Pol_BBD"/>
    <property type="match status" value="1"/>
</dbReference>
<keyword evidence="4" id="KW-1185">Reference proteome</keyword>
<gene>
    <name evidence="3" type="ORF">KIW84_013571</name>
</gene>
<evidence type="ECO:0000313" key="4">
    <source>
        <dbReference type="Proteomes" id="UP001058974"/>
    </source>
</evidence>
<comment type="caution">
    <text evidence="3">The sequence shown here is derived from an EMBL/GenBank/DDBJ whole genome shotgun (WGS) entry which is preliminary data.</text>
</comment>
<accession>A0A9D5GYB9</accession>
<dbReference type="Proteomes" id="UP001058974">
    <property type="component" value="Chromosome 1"/>
</dbReference>
<dbReference type="InterPro" id="IPR054722">
    <property type="entry name" value="PolX-like_BBD"/>
</dbReference>
<protein>
    <recommendedName>
        <fullName evidence="2">Retrovirus-related Pol polyprotein from transposon TNT 1-94-like beta-barrel domain-containing protein</fullName>
    </recommendedName>
</protein>
<evidence type="ECO:0000313" key="3">
    <source>
        <dbReference type="EMBL" id="KAI5445384.1"/>
    </source>
</evidence>
<sequence length="552" mass="62744">MTNEIGQNFMFYDTAKGIWDAVKETYSNVDNTSVIFEIKSILHDLRQGESSVTEYFNILNKHWQQLDIYEEVTWCCTEDQKIYKELVEKDRIYKFLLGLNKDLDEVRGRILGTKPLLKIREAFSEVRREESRKKIMLGTPSSDPYSESSAMAARGNQPRPPQKKILPWCEHCKRPGHTKETCWIIHGKPSETKFFKGKQGRGNTTFINQEVEVYSNSSLFSKEQMEDLQKLLQQTMLTAEKGGTVVVTQRGNYLHALNTSKEKIKSWIVDSGASDHMTGDFTLFSSYSLCPYNYNVRIADGTHSKVMGKGSIIISPNITLDSVLYVPKLDCNLLPISKITRYLKCVTKFFPNLCEFQTLESGKTIGNAEECVGLYLLQVEKSEEKLKNNCHVAAAVSSDNNHGEHIENSEYQLLPLELIEHDKILPNQTGNTQSAEPMPKPAEKLLDQTSNIQPSERTTEVVTETKLIIVSTTSQQDCDPKTGKWKGFCFKRKEVESSKAPMQGHESNQTLENEVPTRNILTNSEHVDTIDIDIPIAMRKGVRTCIKHPIEK</sequence>
<feature type="region of interest" description="Disordered" evidence="1">
    <location>
        <begin position="137"/>
        <end position="161"/>
    </location>
</feature>
<dbReference type="AlphaFoldDB" id="A0A9D5GYB9"/>
<dbReference type="EMBL" id="JAMSHJ010000001">
    <property type="protein sequence ID" value="KAI5445384.1"/>
    <property type="molecule type" value="Genomic_DNA"/>
</dbReference>
<dbReference type="PANTHER" id="PTHR34222">
    <property type="entry name" value="GAG_PRE-INTEGRS DOMAIN-CONTAINING PROTEIN"/>
    <property type="match status" value="1"/>
</dbReference>
<feature type="compositionally biased region" description="Polar residues" evidence="1">
    <location>
        <begin position="139"/>
        <end position="149"/>
    </location>
</feature>
<evidence type="ECO:0000256" key="1">
    <source>
        <dbReference type="SAM" id="MobiDB-lite"/>
    </source>
</evidence>
<dbReference type="Gramene" id="Psat01G0357100-T1">
    <property type="protein sequence ID" value="KAI5445384.1"/>
    <property type="gene ID" value="KIW84_013571"/>
</dbReference>
<proteinExistence type="predicted"/>
<evidence type="ECO:0000259" key="2">
    <source>
        <dbReference type="Pfam" id="PF22936"/>
    </source>
</evidence>
<organism evidence="3 4">
    <name type="scientific">Pisum sativum</name>
    <name type="common">Garden pea</name>
    <name type="synonym">Lathyrus oleraceus</name>
    <dbReference type="NCBI Taxonomy" id="3888"/>
    <lineage>
        <taxon>Eukaryota</taxon>
        <taxon>Viridiplantae</taxon>
        <taxon>Streptophyta</taxon>
        <taxon>Embryophyta</taxon>
        <taxon>Tracheophyta</taxon>
        <taxon>Spermatophyta</taxon>
        <taxon>Magnoliopsida</taxon>
        <taxon>eudicotyledons</taxon>
        <taxon>Gunneridae</taxon>
        <taxon>Pentapetalae</taxon>
        <taxon>rosids</taxon>
        <taxon>fabids</taxon>
        <taxon>Fabales</taxon>
        <taxon>Fabaceae</taxon>
        <taxon>Papilionoideae</taxon>
        <taxon>50 kb inversion clade</taxon>
        <taxon>NPAAA clade</taxon>
        <taxon>Hologalegina</taxon>
        <taxon>IRL clade</taxon>
        <taxon>Fabeae</taxon>
        <taxon>Lathyrus</taxon>
    </lineage>
</organism>
<dbReference type="PANTHER" id="PTHR34222:SF91">
    <property type="match status" value="1"/>
</dbReference>